<name>A0A0G1J7P8_9BACT</name>
<organism evidence="1 2">
    <name type="scientific">Candidatus Woesebacteria bacterium GW2011_GWA2_44_33</name>
    <dbReference type="NCBI Taxonomy" id="1618564"/>
    <lineage>
        <taxon>Bacteria</taxon>
        <taxon>Candidatus Woeseibacteriota</taxon>
    </lineage>
</organism>
<proteinExistence type="predicted"/>
<feature type="non-terminal residue" evidence="1">
    <location>
        <position position="1"/>
    </location>
</feature>
<dbReference type="Proteomes" id="UP000034826">
    <property type="component" value="Unassembled WGS sequence"/>
</dbReference>
<evidence type="ECO:0000313" key="1">
    <source>
        <dbReference type="EMBL" id="KKT67315.1"/>
    </source>
</evidence>
<accession>A0A0G1J7P8</accession>
<protein>
    <submittedName>
        <fullName evidence="1">Uncharacterized protein</fullName>
    </submittedName>
</protein>
<dbReference type="EMBL" id="LCIY01000009">
    <property type="protein sequence ID" value="KKT67315.1"/>
    <property type="molecule type" value="Genomic_DNA"/>
</dbReference>
<evidence type="ECO:0000313" key="2">
    <source>
        <dbReference type="Proteomes" id="UP000034826"/>
    </source>
</evidence>
<reference evidence="1 2" key="1">
    <citation type="journal article" date="2015" name="Nature">
        <title>rRNA introns, odd ribosomes, and small enigmatic genomes across a large radiation of phyla.</title>
        <authorList>
            <person name="Brown C.T."/>
            <person name="Hug L.A."/>
            <person name="Thomas B.C."/>
            <person name="Sharon I."/>
            <person name="Castelle C.J."/>
            <person name="Singh A."/>
            <person name="Wilkins M.J."/>
            <person name="Williams K.H."/>
            <person name="Banfield J.F."/>
        </authorList>
    </citation>
    <scope>NUCLEOTIDE SEQUENCE [LARGE SCALE GENOMIC DNA]</scope>
</reference>
<dbReference type="AlphaFoldDB" id="A0A0G1J7P8"/>
<sequence>NYQTPAEVYFAKKGELDLKSAEILS</sequence>
<comment type="caution">
    <text evidence="1">The sequence shown here is derived from an EMBL/GenBank/DDBJ whole genome shotgun (WGS) entry which is preliminary data.</text>
</comment>
<gene>
    <name evidence="1" type="ORF">UW60_C0009G0021</name>
</gene>